<reference evidence="16" key="1">
    <citation type="submission" date="2021-12" db="EMBL/GenBank/DDBJ databases">
        <authorList>
            <person name="King R."/>
        </authorList>
    </citation>
    <scope>NUCLEOTIDE SEQUENCE</scope>
</reference>
<keyword evidence="6 14" id="KW-0349">Heme</keyword>
<dbReference type="SUPFAM" id="SSF48264">
    <property type="entry name" value="Cytochrome P450"/>
    <property type="match status" value="1"/>
</dbReference>
<keyword evidence="13" id="KW-0472">Membrane</keyword>
<evidence type="ECO:0000256" key="1">
    <source>
        <dbReference type="ARBA" id="ARBA00001971"/>
    </source>
</evidence>
<protein>
    <recommendedName>
        <fullName evidence="18">Cytochrome P450</fullName>
    </recommendedName>
</protein>
<dbReference type="InterPro" id="IPR017972">
    <property type="entry name" value="Cyt_P450_CS"/>
</dbReference>
<dbReference type="InterPro" id="IPR050196">
    <property type="entry name" value="Cytochrome_P450_Monoox"/>
</dbReference>
<dbReference type="CDD" id="cd20628">
    <property type="entry name" value="CYP4"/>
    <property type="match status" value="1"/>
</dbReference>
<dbReference type="InterPro" id="IPR001128">
    <property type="entry name" value="Cyt_P450"/>
</dbReference>
<feature type="non-terminal residue" evidence="16">
    <location>
        <position position="1"/>
    </location>
</feature>
<keyword evidence="9" id="KW-0492">Microsome</keyword>
<dbReference type="AlphaFoldDB" id="A0A9N8KU90"/>
<gene>
    <name evidence="16" type="ORF">CINC_LOCUS12807</name>
</gene>
<evidence type="ECO:0000256" key="4">
    <source>
        <dbReference type="ARBA" id="ARBA00004406"/>
    </source>
</evidence>
<name>A0A9N8KU90_CHRIL</name>
<dbReference type="PROSITE" id="PS00086">
    <property type="entry name" value="CYTOCHROME_P450"/>
    <property type="match status" value="1"/>
</dbReference>
<dbReference type="GO" id="GO:0020037">
    <property type="term" value="F:heme binding"/>
    <property type="evidence" value="ECO:0007669"/>
    <property type="project" value="InterPro"/>
</dbReference>
<evidence type="ECO:0000256" key="13">
    <source>
        <dbReference type="ARBA" id="ARBA00023136"/>
    </source>
</evidence>
<dbReference type="OrthoDB" id="1470350at2759"/>
<comment type="subcellular location">
    <subcellularLocation>
        <location evidence="4">Endoplasmic reticulum membrane</location>
        <topology evidence="4">Peripheral membrane protein</topology>
    </subcellularLocation>
    <subcellularLocation>
        <location evidence="3">Microsome membrane</location>
        <topology evidence="3">Peripheral membrane protein</topology>
    </subcellularLocation>
</comment>
<feature type="binding site" description="axial binding residue" evidence="14">
    <location>
        <position position="396"/>
    </location>
    <ligand>
        <name>heme</name>
        <dbReference type="ChEBI" id="CHEBI:30413"/>
    </ligand>
    <ligandPart>
        <name>Fe</name>
        <dbReference type="ChEBI" id="CHEBI:18248"/>
    </ligandPart>
</feature>
<evidence type="ECO:0000313" key="17">
    <source>
        <dbReference type="Proteomes" id="UP001154114"/>
    </source>
</evidence>
<keyword evidence="7 14" id="KW-0479">Metal-binding</keyword>
<evidence type="ECO:0008006" key="18">
    <source>
        <dbReference type="Google" id="ProtNLM"/>
    </source>
</evidence>
<dbReference type="Pfam" id="PF00067">
    <property type="entry name" value="p450"/>
    <property type="match status" value="1"/>
</dbReference>
<dbReference type="GO" id="GO:0005506">
    <property type="term" value="F:iron ion binding"/>
    <property type="evidence" value="ECO:0007669"/>
    <property type="project" value="InterPro"/>
</dbReference>
<organism evidence="16 17">
    <name type="scientific">Chrysodeixis includens</name>
    <name type="common">Soybean looper</name>
    <name type="synonym">Pseudoplusia includens</name>
    <dbReference type="NCBI Taxonomy" id="689277"/>
    <lineage>
        <taxon>Eukaryota</taxon>
        <taxon>Metazoa</taxon>
        <taxon>Ecdysozoa</taxon>
        <taxon>Arthropoda</taxon>
        <taxon>Hexapoda</taxon>
        <taxon>Insecta</taxon>
        <taxon>Pterygota</taxon>
        <taxon>Neoptera</taxon>
        <taxon>Endopterygota</taxon>
        <taxon>Lepidoptera</taxon>
        <taxon>Glossata</taxon>
        <taxon>Ditrysia</taxon>
        <taxon>Noctuoidea</taxon>
        <taxon>Noctuidae</taxon>
        <taxon>Plusiinae</taxon>
        <taxon>Chrysodeixis</taxon>
    </lineage>
</organism>
<evidence type="ECO:0000256" key="6">
    <source>
        <dbReference type="ARBA" id="ARBA00022617"/>
    </source>
</evidence>
<dbReference type="PRINTS" id="PR00463">
    <property type="entry name" value="EP450I"/>
</dbReference>
<evidence type="ECO:0000256" key="9">
    <source>
        <dbReference type="ARBA" id="ARBA00022848"/>
    </source>
</evidence>
<comment type="function">
    <text evidence="2">May be involved in the metabolism of insect hormones and in the breakdown of synthetic insecticides.</text>
</comment>
<dbReference type="GO" id="GO:0005789">
    <property type="term" value="C:endoplasmic reticulum membrane"/>
    <property type="evidence" value="ECO:0007669"/>
    <property type="project" value="UniProtKB-SubCell"/>
</dbReference>
<comment type="cofactor">
    <cofactor evidence="1 14">
        <name>heme</name>
        <dbReference type="ChEBI" id="CHEBI:30413"/>
    </cofactor>
</comment>
<evidence type="ECO:0000256" key="8">
    <source>
        <dbReference type="ARBA" id="ARBA00022824"/>
    </source>
</evidence>
<dbReference type="EMBL" id="LR824011">
    <property type="protein sequence ID" value="CAD0198535.1"/>
    <property type="molecule type" value="Genomic_DNA"/>
</dbReference>
<keyword evidence="11 14" id="KW-0408">Iron</keyword>
<dbReference type="PRINTS" id="PR00385">
    <property type="entry name" value="P450"/>
</dbReference>
<keyword evidence="12 15" id="KW-0503">Monooxygenase</keyword>
<evidence type="ECO:0000256" key="10">
    <source>
        <dbReference type="ARBA" id="ARBA00023002"/>
    </source>
</evidence>
<keyword evidence="17" id="KW-1185">Reference proteome</keyword>
<evidence type="ECO:0000256" key="15">
    <source>
        <dbReference type="RuleBase" id="RU000461"/>
    </source>
</evidence>
<dbReference type="PANTHER" id="PTHR24291:SF189">
    <property type="entry name" value="CYTOCHROME P450 4C3-RELATED"/>
    <property type="match status" value="1"/>
</dbReference>
<evidence type="ECO:0000256" key="11">
    <source>
        <dbReference type="ARBA" id="ARBA00023004"/>
    </source>
</evidence>
<accession>A0A9N8KU90</accession>
<sequence>SVLFSDRLNTFKAISKEAIEKGGLISHWQGNKLYIVAADPAFAEHLLKTCLEKDDSVRFFRTLLQDGSIFAPVPIWRPRRKILAPTFSPKNLNAFVKVFAQQSGILADQLKTVVGKGAFSAWKFMTTYTMDSVCQTTLGIHTNSQLQPEQPFLQAFEDCTRIDAKRVCQPWLYNDTVYQHFCNKEYQLQTHSINVMWSFMDQVIQSKRDALQKECLESNKNQTPKDNMKTFLELLIEAASGDKGYSNMELREETLVLVLAGTDTSAVGAAFTLMMLAKHPDVQDKVYEELQEIFEGSETVTAEHLPHLKYLDAVIRETLRLYPPVPFIVRKVTKDVTLPSSVTVVEGCGLFISIWGIHRNPRYWGDDAEQFRPERFLEPLQHPAAFMPFSHGPRACLGYQYAMMSMKTALATVLRRYRVLPSDEKSTAGELRVSFDIMMKDVDNFKIQLAMR</sequence>
<evidence type="ECO:0000256" key="5">
    <source>
        <dbReference type="ARBA" id="ARBA00010617"/>
    </source>
</evidence>
<dbReference type="Gene3D" id="1.10.630.10">
    <property type="entry name" value="Cytochrome P450"/>
    <property type="match status" value="1"/>
</dbReference>
<dbReference type="GO" id="GO:0016705">
    <property type="term" value="F:oxidoreductase activity, acting on paired donors, with incorporation or reduction of molecular oxygen"/>
    <property type="evidence" value="ECO:0007669"/>
    <property type="project" value="InterPro"/>
</dbReference>
<dbReference type="GO" id="GO:0004497">
    <property type="term" value="F:monooxygenase activity"/>
    <property type="evidence" value="ECO:0007669"/>
    <property type="project" value="UniProtKB-KW"/>
</dbReference>
<dbReference type="InterPro" id="IPR036396">
    <property type="entry name" value="Cyt_P450_sf"/>
</dbReference>
<dbReference type="InterPro" id="IPR002401">
    <property type="entry name" value="Cyt_P450_E_grp-I"/>
</dbReference>
<proteinExistence type="inferred from homology"/>
<dbReference type="Proteomes" id="UP001154114">
    <property type="component" value="Chromosome 8"/>
</dbReference>
<evidence type="ECO:0000313" key="16">
    <source>
        <dbReference type="EMBL" id="CAD0198535.1"/>
    </source>
</evidence>
<evidence type="ECO:0000256" key="12">
    <source>
        <dbReference type="ARBA" id="ARBA00023033"/>
    </source>
</evidence>
<evidence type="ECO:0000256" key="2">
    <source>
        <dbReference type="ARBA" id="ARBA00003690"/>
    </source>
</evidence>
<keyword evidence="8" id="KW-0256">Endoplasmic reticulum</keyword>
<evidence type="ECO:0000256" key="3">
    <source>
        <dbReference type="ARBA" id="ARBA00004174"/>
    </source>
</evidence>
<comment type="similarity">
    <text evidence="5 15">Belongs to the cytochrome P450 family.</text>
</comment>
<evidence type="ECO:0000256" key="14">
    <source>
        <dbReference type="PIRSR" id="PIRSR602401-1"/>
    </source>
</evidence>
<evidence type="ECO:0000256" key="7">
    <source>
        <dbReference type="ARBA" id="ARBA00022723"/>
    </source>
</evidence>
<dbReference type="PANTHER" id="PTHR24291">
    <property type="entry name" value="CYTOCHROME P450 FAMILY 4"/>
    <property type="match status" value="1"/>
</dbReference>
<keyword evidence="10 15" id="KW-0560">Oxidoreductase</keyword>